<evidence type="ECO:0000313" key="2">
    <source>
        <dbReference type="EMBL" id="GIJ43966.1"/>
    </source>
</evidence>
<proteinExistence type="predicted"/>
<accession>A0A8J3YFB3</accession>
<dbReference type="EMBL" id="BOPF01000002">
    <property type="protein sequence ID" value="GIJ43966.1"/>
    <property type="molecule type" value="Genomic_DNA"/>
</dbReference>
<keyword evidence="1" id="KW-0472">Membrane</keyword>
<gene>
    <name evidence="2" type="ORF">Val02_08520</name>
</gene>
<feature type="transmembrane region" description="Helical" evidence="1">
    <location>
        <begin position="73"/>
        <end position="93"/>
    </location>
</feature>
<keyword evidence="1" id="KW-1133">Transmembrane helix</keyword>
<dbReference type="AlphaFoldDB" id="A0A8J3YFB3"/>
<protein>
    <submittedName>
        <fullName evidence="2">Uncharacterized protein</fullName>
    </submittedName>
</protein>
<reference evidence="2" key="1">
    <citation type="submission" date="2021-01" db="EMBL/GenBank/DDBJ databases">
        <title>Whole genome shotgun sequence of Virgisporangium aliadipatigenens NBRC 105644.</title>
        <authorList>
            <person name="Komaki H."/>
            <person name="Tamura T."/>
        </authorList>
    </citation>
    <scope>NUCLEOTIDE SEQUENCE</scope>
    <source>
        <strain evidence="2">NBRC 105644</strain>
    </source>
</reference>
<name>A0A8J3YFB3_9ACTN</name>
<evidence type="ECO:0000256" key="1">
    <source>
        <dbReference type="SAM" id="Phobius"/>
    </source>
</evidence>
<comment type="caution">
    <text evidence="2">The sequence shown here is derived from an EMBL/GenBank/DDBJ whole genome shotgun (WGS) entry which is preliminary data.</text>
</comment>
<sequence length="204" mass="21237">MAESITIGGMGRRNWALPTAALAFTLLAVANPTDLARVHRATAVVAGGAVTLGLATAAALADRRHSLSRRIKVVGAVGFVVAALLGTFGVAGVQRFAPHWEVLATSPDGRYAVARYAEYSLGADSTHVLHLWAGSGVLARDMGHLVSYSDEYRAVALGAVEFAGNRTVRARIGDADYLFDVAPDGHPTRRAVAHIPVSASAGGR</sequence>
<dbReference type="Proteomes" id="UP000619260">
    <property type="component" value="Unassembled WGS sequence"/>
</dbReference>
<feature type="transmembrane region" description="Helical" evidence="1">
    <location>
        <begin position="42"/>
        <end position="61"/>
    </location>
</feature>
<keyword evidence="1" id="KW-0812">Transmembrane</keyword>
<keyword evidence="3" id="KW-1185">Reference proteome</keyword>
<evidence type="ECO:0000313" key="3">
    <source>
        <dbReference type="Proteomes" id="UP000619260"/>
    </source>
</evidence>
<organism evidence="2 3">
    <name type="scientific">Virgisporangium aliadipatigenens</name>
    <dbReference type="NCBI Taxonomy" id="741659"/>
    <lineage>
        <taxon>Bacteria</taxon>
        <taxon>Bacillati</taxon>
        <taxon>Actinomycetota</taxon>
        <taxon>Actinomycetes</taxon>
        <taxon>Micromonosporales</taxon>
        <taxon>Micromonosporaceae</taxon>
        <taxon>Virgisporangium</taxon>
    </lineage>
</organism>